<feature type="chain" id="PRO_5017805513" evidence="5">
    <location>
        <begin position="22"/>
        <end position="265"/>
    </location>
</feature>
<dbReference type="RefSeq" id="WP_245974147.1">
    <property type="nucleotide sequence ID" value="NZ_QTTT01000001.1"/>
</dbReference>
<dbReference type="GO" id="GO:0016787">
    <property type="term" value="F:hydrolase activity"/>
    <property type="evidence" value="ECO:0007669"/>
    <property type="project" value="UniProtKB-KW"/>
</dbReference>
<feature type="signal peptide" evidence="5">
    <location>
        <begin position="1"/>
        <end position="21"/>
    </location>
</feature>
<evidence type="ECO:0000256" key="4">
    <source>
        <dbReference type="SAM" id="MobiDB-lite"/>
    </source>
</evidence>
<dbReference type="InterPro" id="IPR011098">
    <property type="entry name" value="G5_dom"/>
</dbReference>
<dbReference type="InterPro" id="IPR010618">
    <property type="entry name" value="RPF"/>
</dbReference>
<evidence type="ECO:0000256" key="2">
    <source>
        <dbReference type="ARBA" id="ARBA00022729"/>
    </source>
</evidence>
<keyword evidence="8" id="KW-1185">Reference proteome</keyword>
<keyword evidence="2 5" id="KW-0732">Signal</keyword>
<evidence type="ECO:0000313" key="7">
    <source>
        <dbReference type="EMBL" id="REE96188.1"/>
    </source>
</evidence>
<dbReference type="PROSITE" id="PS51257">
    <property type="entry name" value="PROKAR_LIPOPROTEIN"/>
    <property type="match status" value="1"/>
</dbReference>
<dbReference type="Proteomes" id="UP000256661">
    <property type="component" value="Unassembled WGS sequence"/>
</dbReference>
<gene>
    <name evidence="7" type="ORF">DFJ69_1615</name>
</gene>
<keyword evidence="3" id="KW-0378">Hydrolase</keyword>
<dbReference type="CDD" id="cd13925">
    <property type="entry name" value="RPF"/>
    <property type="match status" value="1"/>
</dbReference>
<name>A0A3D9SJS2_9ACTN</name>
<evidence type="ECO:0000256" key="1">
    <source>
        <dbReference type="ARBA" id="ARBA00010830"/>
    </source>
</evidence>
<dbReference type="Gene3D" id="2.20.230.10">
    <property type="entry name" value="Resuscitation-promoting factor rpfb"/>
    <property type="match status" value="1"/>
</dbReference>
<dbReference type="Pfam" id="PF06737">
    <property type="entry name" value="Transglycosylas"/>
    <property type="match status" value="1"/>
</dbReference>
<proteinExistence type="inferred from homology"/>
<reference evidence="7 8" key="1">
    <citation type="submission" date="2018-08" db="EMBL/GenBank/DDBJ databases">
        <title>Sequencing the genomes of 1000 actinobacteria strains.</title>
        <authorList>
            <person name="Klenk H.-P."/>
        </authorList>
    </citation>
    <scope>NUCLEOTIDE SEQUENCE [LARGE SCALE GENOMIC DNA]</scope>
    <source>
        <strain evidence="7 8">DSM 43927</strain>
    </source>
</reference>
<feature type="domain" description="G5" evidence="6">
    <location>
        <begin position="97"/>
        <end position="176"/>
    </location>
</feature>
<dbReference type="SUPFAM" id="SSF53955">
    <property type="entry name" value="Lysozyme-like"/>
    <property type="match status" value="1"/>
</dbReference>
<dbReference type="PROSITE" id="PS51109">
    <property type="entry name" value="G5"/>
    <property type="match status" value="1"/>
</dbReference>
<comment type="similarity">
    <text evidence="1">Belongs to the transglycosylase family. Rpf subfamily.</text>
</comment>
<evidence type="ECO:0000256" key="3">
    <source>
        <dbReference type="ARBA" id="ARBA00022801"/>
    </source>
</evidence>
<accession>A0A3D9SJS2</accession>
<dbReference type="SMART" id="SM01208">
    <property type="entry name" value="G5"/>
    <property type="match status" value="1"/>
</dbReference>
<sequence>MARRTPAIMTTVALVATLSSACGGGGDERPPAADAPKATVSTPPPRPVVIIVDGRSTNALIRGRTVREALTEARVPLGRHYLTKPGLDEAAGDKIKVLRLLSRPVSRTVKIEPEVVEKKRSSLGPWSEKVLQKGRSGRKIVQIAYVRRKGKKVKAVVGETVVRKPVSRIVAVGPRPSSVGGTAAGLNWPGLAKCESGGNPQAVNSAGGYYGLYQFSLQTWGSVGGTGLPSQASSAEQTYRAQLLYNKVGGRWQGQWPHCGRYLFG</sequence>
<protein>
    <submittedName>
        <fullName evidence="7">Surface rod structure-forming protein G</fullName>
    </submittedName>
</protein>
<evidence type="ECO:0000259" key="6">
    <source>
        <dbReference type="PROSITE" id="PS51109"/>
    </source>
</evidence>
<dbReference type="InterPro" id="IPR023346">
    <property type="entry name" value="Lysozyme-like_dom_sf"/>
</dbReference>
<dbReference type="EMBL" id="QTTT01000001">
    <property type="protein sequence ID" value="REE96188.1"/>
    <property type="molecule type" value="Genomic_DNA"/>
</dbReference>
<organism evidence="7 8">
    <name type="scientific">Thermomonospora umbrina</name>
    <dbReference type="NCBI Taxonomy" id="111806"/>
    <lineage>
        <taxon>Bacteria</taxon>
        <taxon>Bacillati</taxon>
        <taxon>Actinomycetota</taxon>
        <taxon>Actinomycetes</taxon>
        <taxon>Streptosporangiales</taxon>
        <taxon>Thermomonosporaceae</taxon>
        <taxon>Thermomonospora</taxon>
    </lineage>
</organism>
<dbReference type="AlphaFoldDB" id="A0A3D9SJS2"/>
<evidence type="ECO:0000313" key="8">
    <source>
        <dbReference type="Proteomes" id="UP000256661"/>
    </source>
</evidence>
<dbReference type="Pfam" id="PF07501">
    <property type="entry name" value="G5"/>
    <property type="match status" value="1"/>
</dbReference>
<dbReference type="Gene3D" id="1.10.530.10">
    <property type="match status" value="1"/>
</dbReference>
<comment type="caution">
    <text evidence="7">The sequence shown here is derived from an EMBL/GenBank/DDBJ whole genome shotgun (WGS) entry which is preliminary data.</text>
</comment>
<evidence type="ECO:0000256" key="5">
    <source>
        <dbReference type="SAM" id="SignalP"/>
    </source>
</evidence>
<feature type="region of interest" description="Disordered" evidence="4">
    <location>
        <begin position="23"/>
        <end position="44"/>
    </location>
</feature>